<evidence type="ECO:0000256" key="3">
    <source>
        <dbReference type="ARBA" id="ARBA00022989"/>
    </source>
</evidence>
<evidence type="ECO:0000256" key="5">
    <source>
        <dbReference type="SAM" id="Phobius"/>
    </source>
</evidence>
<feature type="transmembrane region" description="Helical" evidence="5">
    <location>
        <begin position="389"/>
        <end position="409"/>
    </location>
</feature>
<dbReference type="Pfam" id="PF00083">
    <property type="entry name" value="Sugar_tr"/>
    <property type="match status" value="1"/>
</dbReference>
<feature type="transmembrane region" description="Helical" evidence="5">
    <location>
        <begin position="36"/>
        <end position="60"/>
    </location>
</feature>
<name>A0A5E4QQE6_9NEOP</name>
<dbReference type="EMBL" id="FZQP02004778">
    <property type="protein sequence ID" value="VVD00502.1"/>
    <property type="molecule type" value="Genomic_DNA"/>
</dbReference>
<protein>
    <recommendedName>
        <fullName evidence="8">Major facilitator superfamily (MFS) profile domain-containing protein</fullName>
    </recommendedName>
</protein>
<feature type="transmembrane region" description="Helical" evidence="5">
    <location>
        <begin position="246"/>
        <end position="268"/>
    </location>
</feature>
<dbReference type="Proteomes" id="UP000324832">
    <property type="component" value="Unassembled WGS sequence"/>
</dbReference>
<sequence length="433" mass="48043">MTNDIPEEFELDGIRRLGSQQDLIQEAIGSFGTYQFLLCALVFLSKIPIALHQMAIIFLAPNTDYMCPEKNTCPCPAPQFNTSIFTNTIIMQWSLICDDKWLVCFTQTIFQFGTLVGSILFGMASDRFGRRLPMVVAVVLEASMGIIAVYMPSYELFTFIRFLIGTSVGGSMVIGFVIIMEFVGTKYRDTLSALYQTPFNFGHINKRPTTNLRSTINRYQALVERNSLKKGNILDLFKTPNMRKNILAMSFNWLACSYCFYGVSQYIGQLSGNIFINVLCSASVTLLGTLCSIPLMKLIGRRTILIVFNFVCAACLFILAALPQGLISVVFASIGVVSSFIVFVLVYLFCSELFPTVVRTAAIGFSSMMARIGSMIAPFVIALDTTAVWLPPVLFAVIPLISGFVAFLLPETKGYELMTTLEEGENFGKKNNT</sequence>
<dbReference type="InterPro" id="IPR036259">
    <property type="entry name" value="MFS_trans_sf"/>
</dbReference>
<dbReference type="AlphaFoldDB" id="A0A5E4QQE6"/>
<accession>A0A5E4QQE6</accession>
<dbReference type="Gene3D" id="1.20.1250.20">
    <property type="entry name" value="MFS general substrate transporter like domains"/>
    <property type="match status" value="2"/>
</dbReference>
<proteinExistence type="predicted"/>
<evidence type="ECO:0000313" key="7">
    <source>
        <dbReference type="Proteomes" id="UP000324832"/>
    </source>
</evidence>
<feature type="transmembrane region" description="Helical" evidence="5">
    <location>
        <begin position="328"/>
        <end position="350"/>
    </location>
</feature>
<organism evidence="6 7">
    <name type="scientific">Leptidea sinapis</name>
    <dbReference type="NCBI Taxonomy" id="189913"/>
    <lineage>
        <taxon>Eukaryota</taxon>
        <taxon>Metazoa</taxon>
        <taxon>Ecdysozoa</taxon>
        <taxon>Arthropoda</taxon>
        <taxon>Hexapoda</taxon>
        <taxon>Insecta</taxon>
        <taxon>Pterygota</taxon>
        <taxon>Neoptera</taxon>
        <taxon>Endopterygota</taxon>
        <taxon>Lepidoptera</taxon>
        <taxon>Glossata</taxon>
        <taxon>Ditrysia</taxon>
        <taxon>Papilionoidea</taxon>
        <taxon>Pieridae</taxon>
        <taxon>Dismorphiinae</taxon>
        <taxon>Leptidea</taxon>
    </lineage>
</organism>
<gene>
    <name evidence="6" type="ORF">LSINAPIS_LOCUS11123</name>
</gene>
<dbReference type="GO" id="GO:0016020">
    <property type="term" value="C:membrane"/>
    <property type="evidence" value="ECO:0007669"/>
    <property type="project" value="UniProtKB-SubCell"/>
</dbReference>
<evidence type="ECO:0008006" key="8">
    <source>
        <dbReference type="Google" id="ProtNLM"/>
    </source>
</evidence>
<dbReference type="Pfam" id="PF07690">
    <property type="entry name" value="MFS_1"/>
    <property type="match status" value="1"/>
</dbReference>
<keyword evidence="7" id="KW-1185">Reference proteome</keyword>
<dbReference type="InterPro" id="IPR005828">
    <property type="entry name" value="MFS_sugar_transport-like"/>
</dbReference>
<feature type="transmembrane region" description="Helical" evidence="5">
    <location>
        <begin position="159"/>
        <end position="179"/>
    </location>
</feature>
<dbReference type="PANTHER" id="PTHR24064">
    <property type="entry name" value="SOLUTE CARRIER FAMILY 22 MEMBER"/>
    <property type="match status" value="1"/>
</dbReference>
<evidence type="ECO:0000256" key="4">
    <source>
        <dbReference type="ARBA" id="ARBA00023136"/>
    </source>
</evidence>
<dbReference type="GO" id="GO:0022857">
    <property type="term" value="F:transmembrane transporter activity"/>
    <property type="evidence" value="ECO:0007669"/>
    <property type="project" value="InterPro"/>
</dbReference>
<keyword evidence="4 5" id="KW-0472">Membrane</keyword>
<feature type="transmembrane region" description="Helical" evidence="5">
    <location>
        <begin position="134"/>
        <end position="153"/>
    </location>
</feature>
<evidence type="ECO:0000256" key="2">
    <source>
        <dbReference type="ARBA" id="ARBA00022692"/>
    </source>
</evidence>
<feature type="transmembrane region" description="Helical" evidence="5">
    <location>
        <begin position="274"/>
        <end position="296"/>
    </location>
</feature>
<feature type="transmembrane region" description="Helical" evidence="5">
    <location>
        <begin position="100"/>
        <end position="122"/>
    </location>
</feature>
<feature type="transmembrane region" description="Helical" evidence="5">
    <location>
        <begin position="362"/>
        <end position="383"/>
    </location>
</feature>
<evidence type="ECO:0000313" key="6">
    <source>
        <dbReference type="EMBL" id="VVD00502.1"/>
    </source>
</evidence>
<reference evidence="6 7" key="1">
    <citation type="submission" date="2017-07" db="EMBL/GenBank/DDBJ databases">
        <authorList>
            <person name="Talla V."/>
            <person name="Backstrom N."/>
        </authorList>
    </citation>
    <scope>NUCLEOTIDE SEQUENCE [LARGE SCALE GENOMIC DNA]</scope>
</reference>
<dbReference type="SUPFAM" id="SSF103473">
    <property type="entry name" value="MFS general substrate transporter"/>
    <property type="match status" value="1"/>
</dbReference>
<keyword evidence="3 5" id="KW-1133">Transmembrane helix</keyword>
<dbReference type="InterPro" id="IPR011701">
    <property type="entry name" value="MFS"/>
</dbReference>
<comment type="subcellular location">
    <subcellularLocation>
        <location evidence="1">Membrane</location>
        <topology evidence="1">Multi-pass membrane protein</topology>
    </subcellularLocation>
</comment>
<evidence type="ECO:0000256" key="1">
    <source>
        <dbReference type="ARBA" id="ARBA00004141"/>
    </source>
</evidence>
<keyword evidence="2 5" id="KW-0812">Transmembrane</keyword>
<feature type="transmembrane region" description="Helical" evidence="5">
    <location>
        <begin position="303"/>
        <end position="322"/>
    </location>
</feature>